<feature type="domain" description="Zn(2)-C6 fungal-type" evidence="2">
    <location>
        <begin position="9"/>
        <end position="37"/>
    </location>
</feature>
<dbReference type="Pfam" id="PF07859">
    <property type="entry name" value="Abhydrolase_3"/>
    <property type="match status" value="1"/>
</dbReference>
<dbReference type="Gene3D" id="4.10.240.10">
    <property type="entry name" value="Zn(2)-C6 fungal-type DNA-binding domain"/>
    <property type="match status" value="1"/>
</dbReference>
<dbReference type="InterPro" id="IPR013094">
    <property type="entry name" value="AB_hydrolase_3"/>
</dbReference>
<protein>
    <recommendedName>
        <fullName evidence="2">Zn(2)-C6 fungal-type domain-containing protein</fullName>
    </recommendedName>
</protein>
<dbReference type="CDD" id="cd00067">
    <property type="entry name" value="GAL4"/>
    <property type="match status" value="1"/>
</dbReference>
<dbReference type="InterPro" id="IPR036864">
    <property type="entry name" value="Zn2-C6_fun-type_DNA-bd_sf"/>
</dbReference>
<sequence length="529" mass="57035">MVGVPSSKGCALCLKRSVKCDEARPSCSPCRRGRRECPGYAQGARLKFVDEGPKLRRGLAKATTERTAVANTTPGSVHAPVEMKSPSLERQQLALSFVSAMFPLGAESVQRSFLGSWLWHIPARLGVNTALDYATLSVALAYFARMSGAAAAPDLLHRAQLAYASALRYLATAVGSCSTWASTDVLCATMLLGHYEKATLSPEAIEYLSNVRHIPFAQTLAPFLTSPRRVPGLRQGVEDKMGPGEAALIDQHSLMVEEVTIAGVPVVLITPPAAAVRPEKRRKLLFNVFGGAFVMGSPRDRGALTMAAELGVRVCAPRYTRAPEARYPVARDQCLAVYRALIETGLPSSDAPIDPVDLYAMGSSSGAQILVSMLLVARREGLPLPRAGMYLCTPALDLSGAGDSMAFNARDRDIMPVSLLSAMVSQNYAPLEEEGSAISGPTDPLYSPLYADDYDAGSFPRTVITVGTRDFALSHGVRFYWKLREAGIEVELLVSEGMWHGFNWEPKVPEAFRARAAVVEFLEKPVSSV</sequence>
<dbReference type="PROSITE" id="PS50048">
    <property type="entry name" value="ZN2_CY6_FUNGAL_2"/>
    <property type="match status" value="1"/>
</dbReference>
<dbReference type="Proteomes" id="UP001392437">
    <property type="component" value="Unassembled WGS sequence"/>
</dbReference>
<dbReference type="GO" id="GO:0000981">
    <property type="term" value="F:DNA-binding transcription factor activity, RNA polymerase II-specific"/>
    <property type="evidence" value="ECO:0007669"/>
    <property type="project" value="InterPro"/>
</dbReference>
<keyword evidence="1" id="KW-0539">Nucleus</keyword>
<proteinExistence type="predicted"/>
<comment type="caution">
    <text evidence="3">The sequence shown here is derived from an EMBL/GenBank/DDBJ whole genome shotgun (WGS) entry which is preliminary data.</text>
</comment>
<evidence type="ECO:0000256" key="1">
    <source>
        <dbReference type="ARBA" id="ARBA00023242"/>
    </source>
</evidence>
<dbReference type="SUPFAM" id="SSF53474">
    <property type="entry name" value="alpha/beta-Hydrolases"/>
    <property type="match status" value="1"/>
</dbReference>
<dbReference type="Gene3D" id="3.40.50.1820">
    <property type="entry name" value="alpha/beta hydrolase"/>
    <property type="match status" value="1"/>
</dbReference>
<evidence type="ECO:0000313" key="4">
    <source>
        <dbReference type="Proteomes" id="UP001392437"/>
    </source>
</evidence>
<gene>
    <name evidence="3" type="ORF">PG999_004021</name>
</gene>
<dbReference type="EMBL" id="JAQQWP010000003">
    <property type="protein sequence ID" value="KAK8124103.1"/>
    <property type="molecule type" value="Genomic_DNA"/>
</dbReference>
<keyword evidence="4" id="KW-1185">Reference proteome</keyword>
<dbReference type="SUPFAM" id="SSF57701">
    <property type="entry name" value="Zn2/Cys6 DNA-binding domain"/>
    <property type="match status" value="1"/>
</dbReference>
<reference evidence="3 4" key="1">
    <citation type="submission" date="2023-01" db="EMBL/GenBank/DDBJ databases">
        <title>Analysis of 21 Apiospora genomes using comparative genomics revels a genus with tremendous synthesis potential of carbohydrate active enzymes and secondary metabolites.</title>
        <authorList>
            <person name="Sorensen T."/>
        </authorList>
    </citation>
    <scope>NUCLEOTIDE SEQUENCE [LARGE SCALE GENOMIC DNA]</scope>
    <source>
        <strain evidence="3 4">CBS 117206</strain>
    </source>
</reference>
<dbReference type="InterPro" id="IPR001138">
    <property type="entry name" value="Zn2Cys6_DnaBD"/>
</dbReference>
<dbReference type="InterPro" id="IPR029058">
    <property type="entry name" value="AB_hydrolase_fold"/>
</dbReference>
<dbReference type="PANTHER" id="PTHR38111">
    <property type="entry name" value="ZN(2)-C6 FUNGAL-TYPE DOMAIN-CONTAINING PROTEIN-RELATED"/>
    <property type="match status" value="1"/>
</dbReference>
<dbReference type="GO" id="GO:0016787">
    <property type="term" value="F:hydrolase activity"/>
    <property type="evidence" value="ECO:0007669"/>
    <property type="project" value="InterPro"/>
</dbReference>
<accession>A0AAW0R530</accession>
<evidence type="ECO:0000313" key="3">
    <source>
        <dbReference type="EMBL" id="KAK8124103.1"/>
    </source>
</evidence>
<dbReference type="AlphaFoldDB" id="A0AAW0R530"/>
<dbReference type="InterPro" id="IPR053178">
    <property type="entry name" value="Osmoadaptation_assoc"/>
</dbReference>
<name>A0AAW0R530_9PEZI</name>
<evidence type="ECO:0000259" key="2">
    <source>
        <dbReference type="PROSITE" id="PS50048"/>
    </source>
</evidence>
<dbReference type="GO" id="GO:0008270">
    <property type="term" value="F:zinc ion binding"/>
    <property type="evidence" value="ECO:0007669"/>
    <property type="project" value="InterPro"/>
</dbReference>
<organism evidence="3 4">
    <name type="scientific">Apiospora kogelbergensis</name>
    <dbReference type="NCBI Taxonomy" id="1337665"/>
    <lineage>
        <taxon>Eukaryota</taxon>
        <taxon>Fungi</taxon>
        <taxon>Dikarya</taxon>
        <taxon>Ascomycota</taxon>
        <taxon>Pezizomycotina</taxon>
        <taxon>Sordariomycetes</taxon>
        <taxon>Xylariomycetidae</taxon>
        <taxon>Amphisphaeriales</taxon>
        <taxon>Apiosporaceae</taxon>
        <taxon>Apiospora</taxon>
    </lineage>
</organism>
<dbReference type="PANTHER" id="PTHR38111:SF6">
    <property type="entry name" value="FINGER DOMAIN PROTEIN, PUTATIVE (AFU_ORTHOLOGUE AFUA_8G01940)-RELATED"/>
    <property type="match status" value="1"/>
</dbReference>